<sequence>MVSTAGAFAWTDPEQGRPQTGVVYFHPNHIGSTALTTDEHGRFLASFVYEPFGTIHRASSQGPDTVRPKFTGKELDADSQLYYFEARYYDPHSGRFTTADRGLGAPVAHPAALHRYAYSANNPINVTDPSGRRIDIGSVPEDMARHAATPSVPEQPQAPAGTHAQVQMTPVAEEQDQVWGAEFGFTGGGMGFVVKEDGSVEITWFEIGGSAYAVGGGGSSISLKQHQGHFYLEIAGEVGIGAGGEAAGTGVEVVPVGIEVKVVVDLGTVEEVLPYLEGNPGAGVGYRVAEILAKGELERFDLQGSLFSSYTAWVATAKVEIFFNEASRERFERYMWPGKGEPHAPPAWVAKGYTYEQYWAVRNYLFPLPAPADETVLYPFRINHFDENPDQYVNGIQWNLTNLLSNGMENGLSNDTFTEIPYHDPFSQ</sequence>
<dbReference type="Pfam" id="PF25023">
    <property type="entry name" value="TEN_YD-shell"/>
    <property type="match status" value="1"/>
</dbReference>
<organism evidence="3 4">
    <name type="scientific">Sulfidibacter corallicola</name>
    <dbReference type="NCBI Taxonomy" id="2818388"/>
    <lineage>
        <taxon>Bacteria</taxon>
        <taxon>Pseudomonadati</taxon>
        <taxon>Acidobacteriota</taxon>
        <taxon>Holophagae</taxon>
        <taxon>Acanthopleuribacterales</taxon>
        <taxon>Acanthopleuribacteraceae</taxon>
        <taxon>Sulfidibacter</taxon>
    </lineage>
</organism>
<dbReference type="InterPro" id="IPR056823">
    <property type="entry name" value="TEN-like_YD-shell"/>
</dbReference>
<evidence type="ECO:0000259" key="2">
    <source>
        <dbReference type="Pfam" id="PF25023"/>
    </source>
</evidence>
<accession>A0A8A4TKF1</accession>
<dbReference type="EMBL" id="CP071793">
    <property type="protein sequence ID" value="QTD50020.1"/>
    <property type="molecule type" value="Genomic_DNA"/>
</dbReference>
<dbReference type="KEGG" id="scor:J3U87_30930"/>
<dbReference type="Gene3D" id="2.180.10.10">
    <property type="entry name" value="RHS repeat-associated core"/>
    <property type="match status" value="1"/>
</dbReference>
<proteinExistence type="predicted"/>
<protein>
    <submittedName>
        <fullName evidence="3">RHS repeat-associated core domain-containing protein</fullName>
    </submittedName>
</protein>
<evidence type="ECO:0000313" key="4">
    <source>
        <dbReference type="Proteomes" id="UP000663929"/>
    </source>
</evidence>
<evidence type="ECO:0000256" key="1">
    <source>
        <dbReference type="ARBA" id="ARBA00022737"/>
    </source>
</evidence>
<name>A0A8A4TKF1_SULCO</name>
<feature type="domain" description="Teneurin-like YD-shell" evidence="2">
    <location>
        <begin position="24"/>
        <end position="124"/>
    </location>
</feature>
<dbReference type="PANTHER" id="PTHR32305">
    <property type="match status" value="1"/>
</dbReference>
<dbReference type="RefSeq" id="WP_237379651.1">
    <property type="nucleotide sequence ID" value="NZ_CP071793.1"/>
</dbReference>
<gene>
    <name evidence="3" type="ORF">J3U87_30930</name>
</gene>
<keyword evidence="4" id="KW-1185">Reference proteome</keyword>
<dbReference type="AlphaFoldDB" id="A0A8A4TKF1"/>
<dbReference type="PANTHER" id="PTHR32305:SF15">
    <property type="entry name" value="PROTEIN RHSA-RELATED"/>
    <property type="match status" value="1"/>
</dbReference>
<reference evidence="3" key="1">
    <citation type="submission" date="2021-03" db="EMBL/GenBank/DDBJ databases">
        <title>Acanthopleuribacteraceae sp. M133.</title>
        <authorList>
            <person name="Wang G."/>
        </authorList>
    </citation>
    <scope>NUCLEOTIDE SEQUENCE</scope>
    <source>
        <strain evidence="3">M133</strain>
    </source>
</reference>
<dbReference type="InterPro" id="IPR050708">
    <property type="entry name" value="T6SS_VgrG/RHS"/>
</dbReference>
<dbReference type="InterPro" id="IPR022385">
    <property type="entry name" value="Rhs_assc_core"/>
</dbReference>
<dbReference type="NCBIfam" id="TIGR03696">
    <property type="entry name" value="Rhs_assc_core"/>
    <property type="match status" value="1"/>
</dbReference>
<keyword evidence="1" id="KW-0677">Repeat</keyword>
<evidence type="ECO:0000313" key="3">
    <source>
        <dbReference type="EMBL" id="QTD50020.1"/>
    </source>
</evidence>
<dbReference type="Proteomes" id="UP000663929">
    <property type="component" value="Chromosome"/>
</dbReference>